<dbReference type="PROSITE" id="PS51352">
    <property type="entry name" value="THIOREDOXIN_2"/>
    <property type="match status" value="1"/>
</dbReference>
<protein>
    <recommendedName>
        <fullName evidence="2">Thioredoxin domain-containing protein</fullName>
    </recommendedName>
</protein>
<sequence length="220" mass="23168">MLSSGARNFAKFATRATPKHAMRAMGVSAAKTPSVRIVLGSAGPGAFSMRSVSTILSSMPMNTSHRASPVAAVTAAPSAVSEASSSTDRSMSTSAGVEGPSGELSAGSTVDAADDLDAILRRSRIPVIVDFYAEWVFRLAGMRAWCGPCRMLAPILESAVKEHGKAVLVKVNVDEAEETAFKYKISSLPTVAAFKDGKMVGHFLGSRDKAFIKTFLDTHI</sequence>
<dbReference type="CDD" id="cd02947">
    <property type="entry name" value="TRX_family"/>
    <property type="match status" value="1"/>
</dbReference>
<name>A0ABR4N6X1_9FUNG</name>
<feature type="region of interest" description="Disordered" evidence="1">
    <location>
        <begin position="81"/>
        <end position="108"/>
    </location>
</feature>
<dbReference type="Gene3D" id="3.40.30.10">
    <property type="entry name" value="Glutaredoxin"/>
    <property type="match status" value="1"/>
</dbReference>
<feature type="domain" description="Thioredoxin" evidence="2">
    <location>
        <begin position="93"/>
        <end position="220"/>
    </location>
</feature>
<organism evidence="3 4">
    <name type="scientific">Polyrhizophydium stewartii</name>
    <dbReference type="NCBI Taxonomy" id="2732419"/>
    <lineage>
        <taxon>Eukaryota</taxon>
        <taxon>Fungi</taxon>
        <taxon>Fungi incertae sedis</taxon>
        <taxon>Chytridiomycota</taxon>
        <taxon>Chytridiomycota incertae sedis</taxon>
        <taxon>Chytridiomycetes</taxon>
        <taxon>Rhizophydiales</taxon>
        <taxon>Rhizophydiales incertae sedis</taxon>
        <taxon>Polyrhizophydium</taxon>
    </lineage>
</organism>
<dbReference type="InterPro" id="IPR036249">
    <property type="entry name" value="Thioredoxin-like_sf"/>
</dbReference>
<evidence type="ECO:0000259" key="2">
    <source>
        <dbReference type="PROSITE" id="PS51352"/>
    </source>
</evidence>
<feature type="compositionally biased region" description="Low complexity" evidence="1">
    <location>
        <begin position="81"/>
        <end position="95"/>
    </location>
</feature>
<dbReference type="PANTHER" id="PTHR45663">
    <property type="entry name" value="GEO12009P1"/>
    <property type="match status" value="1"/>
</dbReference>
<dbReference type="InterPro" id="IPR013766">
    <property type="entry name" value="Thioredoxin_domain"/>
</dbReference>
<proteinExistence type="predicted"/>
<dbReference type="PANTHER" id="PTHR45663:SF11">
    <property type="entry name" value="GEO12009P1"/>
    <property type="match status" value="1"/>
</dbReference>
<reference evidence="3 4" key="1">
    <citation type="submission" date="2023-09" db="EMBL/GenBank/DDBJ databases">
        <title>Pangenome analysis of Batrachochytrium dendrobatidis and related Chytrids.</title>
        <authorList>
            <person name="Yacoub M.N."/>
            <person name="Stajich J.E."/>
            <person name="James T.Y."/>
        </authorList>
    </citation>
    <scope>NUCLEOTIDE SEQUENCE [LARGE SCALE GENOMIC DNA]</scope>
    <source>
        <strain evidence="3 4">JEL0888</strain>
    </source>
</reference>
<evidence type="ECO:0000313" key="3">
    <source>
        <dbReference type="EMBL" id="KAL2915296.1"/>
    </source>
</evidence>
<dbReference type="Proteomes" id="UP001527925">
    <property type="component" value="Unassembled WGS sequence"/>
</dbReference>
<accession>A0ABR4N6X1</accession>
<dbReference type="SUPFAM" id="SSF52833">
    <property type="entry name" value="Thioredoxin-like"/>
    <property type="match status" value="1"/>
</dbReference>
<gene>
    <name evidence="3" type="ORF">HK105_205161</name>
</gene>
<evidence type="ECO:0000256" key="1">
    <source>
        <dbReference type="SAM" id="MobiDB-lite"/>
    </source>
</evidence>
<comment type="caution">
    <text evidence="3">The sequence shown here is derived from an EMBL/GenBank/DDBJ whole genome shotgun (WGS) entry which is preliminary data.</text>
</comment>
<dbReference type="EMBL" id="JADGIZ020000025">
    <property type="protein sequence ID" value="KAL2915296.1"/>
    <property type="molecule type" value="Genomic_DNA"/>
</dbReference>
<keyword evidence="4" id="KW-1185">Reference proteome</keyword>
<evidence type="ECO:0000313" key="4">
    <source>
        <dbReference type="Proteomes" id="UP001527925"/>
    </source>
</evidence>
<dbReference type="PRINTS" id="PR00421">
    <property type="entry name" value="THIOREDOXIN"/>
</dbReference>
<dbReference type="Pfam" id="PF00085">
    <property type="entry name" value="Thioredoxin"/>
    <property type="match status" value="1"/>
</dbReference>